<keyword evidence="2" id="KW-1185">Reference proteome</keyword>
<dbReference type="RefSeq" id="WP_132191937.1">
    <property type="nucleotide sequence ID" value="NZ_SLWM01000012.1"/>
</dbReference>
<dbReference type="EMBL" id="SLWM01000012">
    <property type="protein sequence ID" value="TCO18384.1"/>
    <property type="molecule type" value="Genomic_DNA"/>
</dbReference>
<accession>A0ABY2BFT2</accession>
<dbReference type="Gene3D" id="3.40.50.150">
    <property type="entry name" value="Vaccinia Virus protein VP39"/>
    <property type="match status" value="1"/>
</dbReference>
<evidence type="ECO:0000313" key="2">
    <source>
        <dbReference type="Proteomes" id="UP000295818"/>
    </source>
</evidence>
<protein>
    <submittedName>
        <fullName evidence="1">Nodulation protein S (NodS)</fullName>
    </submittedName>
</protein>
<evidence type="ECO:0000313" key="1">
    <source>
        <dbReference type="EMBL" id="TCO18384.1"/>
    </source>
</evidence>
<proteinExistence type="predicted"/>
<gene>
    <name evidence="1" type="ORF">EV644_112132</name>
</gene>
<dbReference type="InterPro" id="IPR008715">
    <property type="entry name" value="SAM-MeTfrase_NodS-like"/>
</dbReference>
<dbReference type="Proteomes" id="UP000295818">
    <property type="component" value="Unassembled WGS sequence"/>
</dbReference>
<dbReference type="InterPro" id="IPR029063">
    <property type="entry name" value="SAM-dependent_MTases_sf"/>
</dbReference>
<dbReference type="Pfam" id="PF05401">
    <property type="entry name" value="NodS"/>
    <property type="match status" value="1"/>
</dbReference>
<name>A0ABY2BFT2_9ACTN</name>
<organism evidence="1 2">
    <name type="scientific">Kribbella orskensis</name>
    <dbReference type="NCBI Taxonomy" id="2512216"/>
    <lineage>
        <taxon>Bacteria</taxon>
        <taxon>Bacillati</taxon>
        <taxon>Actinomycetota</taxon>
        <taxon>Actinomycetes</taxon>
        <taxon>Propionibacteriales</taxon>
        <taxon>Kribbellaceae</taxon>
        <taxon>Kribbella</taxon>
    </lineage>
</organism>
<comment type="caution">
    <text evidence="1">The sequence shown here is derived from an EMBL/GenBank/DDBJ whole genome shotgun (WGS) entry which is preliminary data.</text>
</comment>
<sequence length="365" mass="40530">MIDVVAVLRPEDVVTDFLSVLDPRQGREVHLVIADRGAYLKLPAAVPLAGRLAPLAELLATTGAGDKPWPTGAVADAIALETGDVAATVWTHSPADPRERRGRWGLDLAGLVRAPVKHAVGDTRSFEWITDLDERHDQPLIDAKLDFVNSHSPELLENDNSQRVSSVERFFVSDPEERARLFALTASDAEEPWDSITSQYENERLDATAAWVRSHLDPAAGRVIEVGAYEGALTSRLLQDGYSVDATEPNPTFLSRLREAVEGDGDIRVHPHSFEELTTTRRLTGSAYLLIELLYYGQDLGLLDRFPTDRVFVSMDPAELAERTWPPGWSVEEELDLVMPRFEPVVGGRVYLRKPGSRGLLLRRR</sequence>
<dbReference type="SUPFAM" id="SSF53335">
    <property type="entry name" value="S-adenosyl-L-methionine-dependent methyltransferases"/>
    <property type="match status" value="1"/>
</dbReference>
<reference evidence="1 2" key="1">
    <citation type="journal article" date="2015" name="Stand. Genomic Sci.">
        <title>Genomic Encyclopedia of Bacterial and Archaeal Type Strains, Phase III: the genomes of soil and plant-associated and newly described type strains.</title>
        <authorList>
            <person name="Whitman W.B."/>
            <person name="Woyke T."/>
            <person name="Klenk H.P."/>
            <person name="Zhou Y."/>
            <person name="Lilburn T.G."/>
            <person name="Beck B.J."/>
            <person name="De Vos P."/>
            <person name="Vandamme P."/>
            <person name="Eisen J.A."/>
            <person name="Garrity G."/>
            <person name="Hugenholtz P."/>
            <person name="Kyrpides N.C."/>
        </authorList>
    </citation>
    <scope>NUCLEOTIDE SEQUENCE [LARGE SCALE GENOMIC DNA]</scope>
    <source>
        <strain evidence="1 2">VKM Ac-2538</strain>
    </source>
</reference>